<evidence type="ECO:0000256" key="3">
    <source>
        <dbReference type="ARBA" id="ARBA00012095"/>
    </source>
</evidence>
<keyword evidence="11" id="KW-1185">Reference proteome</keyword>
<evidence type="ECO:0000256" key="4">
    <source>
        <dbReference type="ARBA" id="ARBA00022679"/>
    </source>
</evidence>
<comment type="subunit">
    <text evidence="7">Homodimer. The dihydroxyacetone kinase complex is composed of a homodimer of DhaM, a homodimer of DhaK and the subunit DhaL.</text>
</comment>
<dbReference type="InterPro" id="IPR012736">
    <property type="entry name" value="DhaK_1"/>
</dbReference>
<dbReference type="GO" id="GO:0047324">
    <property type="term" value="F:phosphoenolpyruvate-glycerone phosphotransferase activity"/>
    <property type="evidence" value="ECO:0007669"/>
    <property type="project" value="UniProtKB-EC"/>
</dbReference>
<dbReference type="GO" id="GO:0005829">
    <property type="term" value="C:cytosol"/>
    <property type="evidence" value="ECO:0007669"/>
    <property type="project" value="TreeGrafter"/>
</dbReference>
<protein>
    <recommendedName>
        <fullName evidence="3">phosphoenolpyruvate--glycerone phosphotransferase</fullName>
        <ecNumber evidence="3">2.7.1.121</ecNumber>
    </recommendedName>
</protein>
<dbReference type="InterPro" id="IPR004006">
    <property type="entry name" value="DhaK_dom"/>
</dbReference>
<evidence type="ECO:0000256" key="7">
    <source>
        <dbReference type="ARBA" id="ARBA00046577"/>
    </source>
</evidence>
<dbReference type="NCBIfam" id="TIGR02363">
    <property type="entry name" value="dhaK1"/>
    <property type="match status" value="1"/>
</dbReference>
<evidence type="ECO:0000256" key="8">
    <source>
        <dbReference type="ARBA" id="ARBA00057414"/>
    </source>
</evidence>
<keyword evidence="6" id="KW-0319">Glycerol metabolism</keyword>
<dbReference type="EC" id="2.7.1.121" evidence="3"/>
<dbReference type="Pfam" id="PF02733">
    <property type="entry name" value="Dak1"/>
    <property type="match status" value="1"/>
</dbReference>
<organism evidence="10 11">
    <name type="scientific">Heyndrickxia ginsengihumi</name>
    <dbReference type="NCBI Taxonomy" id="363870"/>
    <lineage>
        <taxon>Bacteria</taxon>
        <taxon>Bacillati</taxon>
        <taxon>Bacillota</taxon>
        <taxon>Bacilli</taxon>
        <taxon>Bacillales</taxon>
        <taxon>Bacillaceae</taxon>
        <taxon>Heyndrickxia</taxon>
    </lineage>
</organism>
<comment type="pathway">
    <text evidence="2">Polyol metabolism; glycerol degradation.</text>
</comment>
<dbReference type="InterPro" id="IPR050861">
    <property type="entry name" value="Dihydroxyacetone_Kinase"/>
</dbReference>
<proteinExistence type="predicted"/>
<dbReference type="PROSITE" id="PS51481">
    <property type="entry name" value="DHAK"/>
    <property type="match status" value="1"/>
</dbReference>
<dbReference type="FunFam" id="3.30.1180.20:FF:000002">
    <property type="entry name" value="Dihydroxyacetone kinase subunit DhaK"/>
    <property type="match status" value="1"/>
</dbReference>
<dbReference type="AlphaFoldDB" id="A0A6M0P4W2"/>
<feature type="domain" description="DhaK" evidence="9">
    <location>
        <begin position="7"/>
        <end position="329"/>
    </location>
</feature>
<sequence length="330" mass="35887">MKKIMNDPSNVLDEMLKGFTYAYEHLLQRIDGTGVIYRHFVDKGKVALVSGGGSGHEPSHAGFVGQGMLSAAVCGEIFTSPTPDQIFEAIKKADQGAGVLLIVKNYSGDVMNFEMAQELAEMEGIQIKTLIIDDDIAVEDSTYTAGKRGVAGTIFVHKILGAAAATGLSIEEIKKIGDRLVPHIKTIGVAISPATVPEVGKPGFLLGEDEMEYGVGIHGEPGYRREKIKTSNEIAKELVTQLKAACQWEKGQHYAVLVNGLGATPLMEQYIFMNDVQNLLKEEGLIVDFKKVGSFMTSIDMEGISLTLLKLVDDEWNHYLQFPVVTPAWG</sequence>
<evidence type="ECO:0000256" key="6">
    <source>
        <dbReference type="ARBA" id="ARBA00022798"/>
    </source>
</evidence>
<dbReference type="Proteomes" id="UP000476934">
    <property type="component" value="Unassembled WGS sequence"/>
</dbReference>
<dbReference type="Gene3D" id="3.40.50.10440">
    <property type="entry name" value="Dihydroxyacetone kinase, domain 1"/>
    <property type="match status" value="1"/>
</dbReference>
<dbReference type="SUPFAM" id="SSF82549">
    <property type="entry name" value="DAK1/DegV-like"/>
    <property type="match status" value="1"/>
</dbReference>
<dbReference type="PANTHER" id="PTHR28629:SF4">
    <property type="entry name" value="TRIOKINASE_FMN CYCLASE"/>
    <property type="match status" value="1"/>
</dbReference>
<name>A0A6M0P4W2_9BACI</name>
<comment type="catalytic activity">
    <reaction evidence="1">
        <text>dihydroxyacetone + phosphoenolpyruvate = dihydroxyacetone phosphate + pyruvate</text>
        <dbReference type="Rhea" id="RHEA:18381"/>
        <dbReference type="ChEBI" id="CHEBI:15361"/>
        <dbReference type="ChEBI" id="CHEBI:16016"/>
        <dbReference type="ChEBI" id="CHEBI:57642"/>
        <dbReference type="ChEBI" id="CHEBI:58702"/>
        <dbReference type="EC" id="2.7.1.121"/>
    </reaction>
</comment>
<gene>
    <name evidence="10" type="primary">dhaK</name>
    <name evidence="10" type="ORF">G4D61_05910</name>
</gene>
<comment type="function">
    <text evidence="8">Dihydroxyacetone binding subunit of the dihydroxyacetone kinase, which is responsible for the phosphoenolpyruvate (PEP)-dependent phosphorylation of dihydroxyacetone via a phosphoryl group transfer from DhaL-ATP.</text>
</comment>
<evidence type="ECO:0000256" key="5">
    <source>
        <dbReference type="ARBA" id="ARBA00022777"/>
    </source>
</evidence>
<evidence type="ECO:0000313" key="11">
    <source>
        <dbReference type="Proteomes" id="UP000476934"/>
    </source>
</evidence>
<dbReference type="EMBL" id="JAAIWK010000006">
    <property type="protein sequence ID" value="NEY19503.1"/>
    <property type="molecule type" value="Genomic_DNA"/>
</dbReference>
<evidence type="ECO:0000313" key="10">
    <source>
        <dbReference type="EMBL" id="NEY19503.1"/>
    </source>
</evidence>
<dbReference type="PANTHER" id="PTHR28629">
    <property type="entry name" value="TRIOKINASE/FMN CYCLASE"/>
    <property type="match status" value="1"/>
</dbReference>
<keyword evidence="5 10" id="KW-0418">Kinase</keyword>
<dbReference type="GO" id="GO:0019563">
    <property type="term" value="P:glycerol catabolic process"/>
    <property type="evidence" value="ECO:0007669"/>
    <property type="project" value="TreeGrafter"/>
</dbReference>
<accession>A0A6M0P4W2</accession>
<dbReference type="RefSeq" id="WP_025730042.1">
    <property type="nucleotide sequence ID" value="NZ_JAAIWK010000006.1"/>
</dbReference>
<comment type="caution">
    <text evidence="10">The sequence shown here is derived from an EMBL/GenBank/DDBJ whole genome shotgun (WGS) entry which is preliminary data.</text>
</comment>
<evidence type="ECO:0000256" key="1">
    <source>
        <dbReference type="ARBA" id="ARBA00001113"/>
    </source>
</evidence>
<reference evidence="10 11" key="1">
    <citation type="submission" date="2020-03" db="EMBL/GenBank/DDBJ databases">
        <title>Bacillus aquiflavi sp. nov., isolated from yellow water of strong flavor Chinese baijiu in Yibin region of China.</title>
        <authorList>
            <person name="Xie J."/>
        </authorList>
    </citation>
    <scope>NUCLEOTIDE SEQUENCE [LARGE SCALE GENOMIC DNA]</scope>
    <source>
        <strain evidence="10 11">Gsoil 114</strain>
    </source>
</reference>
<dbReference type="FunFam" id="3.40.50.10440:FF:000001">
    <property type="entry name" value="Dihydroxyacetone kinase, DhaK subunit"/>
    <property type="match status" value="1"/>
</dbReference>
<evidence type="ECO:0000259" key="9">
    <source>
        <dbReference type="PROSITE" id="PS51481"/>
    </source>
</evidence>
<dbReference type="GO" id="GO:0004371">
    <property type="term" value="F:glycerone kinase activity"/>
    <property type="evidence" value="ECO:0007669"/>
    <property type="project" value="InterPro"/>
</dbReference>
<keyword evidence="4 10" id="KW-0808">Transferase</keyword>
<dbReference type="Gene3D" id="3.30.1180.20">
    <property type="entry name" value="Dihydroxyacetone kinase, domain 2"/>
    <property type="match status" value="1"/>
</dbReference>
<evidence type="ECO:0000256" key="2">
    <source>
        <dbReference type="ARBA" id="ARBA00004745"/>
    </source>
</evidence>